<keyword evidence="2" id="KW-0472">Membrane</keyword>
<dbReference type="AlphaFoldDB" id="A0A917F8Y9"/>
<comment type="caution">
    <text evidence="3">The sequence shown here is derived from an EMBL/GenBank/DDBJ whole genome shotgun (WGS) entry which is preliminary data.</text>
</comment>
<reference evidence="3" key="2">
    <citation type="submission" date="2020-09" db="EMBL/GenBank/DDBJ databases">
        <authorList>
            <person name="Sun Q."/>
            <person name="Sedlacek I."/>
        </authorList>
    </citation>
    <scope>NUCLEOTIDE SEQUENCE</scope>
    <source>
        <strain evidence="3">CCM 7897</strain>
    </source>
</reference>
<evidence type="ECO:0000256" key="2">
    <source>
        <dbReference type="SAM" id="Phobius"/>
    </source>
</evidence>
<dbReference type="Proteomes" id="UP000606044">
    <property type="component" value="Unassembled WGS sequence"/>
</dbReference>
<feature type="transmembrane region" description="Helical" evidence="2">
    <location>
        <begin position="16"/>
        <end position="37"/>
    </location>
</feature>
<accession>A0A917F8Y9</accession>
<evidence type="ECO:0000313" key="4">
    <source>
        <dbReference type="Proteomes" id="UP000606044"/>
    </source>
</evidence>
<keyword evidence="2" id="KW-1133">Transmembrane helix</keyword>
<organism evidence="3 4">
    <name type="scientific">Azorhizobium oxalatiphilum</name>
    <dbReference type="NCBI Taxonomy" id="980631"/>
    <lineage>
        <taxon>Bacteria</taxon>
        <taxon>Pseudomonadati</taxon>
        <taxon>Pseudomonadota</taxon>
        <taxon>Alphaproteobacteria</taxon>
        <taxon>Hyphomicrobiales</taxon>
        <taxon>Xanthobacteraceae</taxon>
        <taxon>Azorhizobium</taxon>
    </lineage>
</organism>
<dbReference type="RefSeq" id="WP_188578195.1">
    <property type="nucleotide sequence ID" value="NZ_BMCT01000002.1"/>
</dbReference>
<dbReference type="InterPro" id="IPR025961">
    <property type="entry name" value="Metal_resist"/>
</dbReference>
<evidence type="ECO:0000256" key="1">
    <source>
        <dbReference type="SAM" id="MobiDB-lite"/>
    </source>
</evidence>
<keyword evidence="2" id="KW-0812">Transmembrane</keyword>
<proteinExistence type="predicted"/>
<protein>
    <recommendedName>
        <fullName evidence="5">Periplasmic heavy metal sensor</fullName>
    </recommendedName>
</protein>
<dbReference type="EMBL" id="BMCT01000002">
    <property type="protein sequence ID" value="GGF61083.1"/>
    <property type="molecule type" value="Genomic_DNA"/>
</dbReference>
<keyword evidence="4" id="KW-1185">Reference proteome</keyword>
<sequence length="169" mass="18434">MSDTARPAPTRAPRRVLLIASLALNLFFIGIAVAVAVHMGGKHGPSPLDRSPNARIDRLAASLPQQDAKEVLAQFKTVQPTIEAGRAASRTAQEEVRRALQAEPFDPVAADQALNALRDARRGIWAALHGAVLKAAAKMSPEGRARLADWIPPDDPERQRPRYRTQTER</sequence>
<feature type="compositionally biased region" description="Basic and acidic residues" evidence="1">
    <location>
        <begin position="155"/>
        <end position="169"/>
    </location>
</feature>
<name>A0A917F8Y9_9HYPH</name>
<gene>
    <name evidence="3" type="ORF">GCM10007301_21080</name>
</gene>
<feature type="region of interest" description="Disordered" evidence="1">
    <location>
        <begin position="145"/>
        <end position="169"/>
    </location>
</feature>
<reference evidence="3" key="1">
    <citation type="journal article" date="2014" name="Int. J. Syst. Evol. Microbiol.">
        <title>Complete genome sequence of Corynebacterium casei LMG S-19264T (=DSM 44701T), isolated from a smear-ripened cheese.</title>
        <authorList>
            <consortium name="US DOE Joint Genome Institute (JGI-PGF)"/>
            <person name="Walter F."/>
            <person name="Albersmeier A."/>
            <person name="Kalinowski J."/>
            <person name="Ruckert C."/>
        </authorList>
    </citation>
    <scope>NUCLEOTIDE SEQUENCE</scope>
    <source>
        <strain evidence="3">CCM 7897</strain>
    </source>
</reference>
<evidence type="ECO:0000313" key="3">
    <source>
        <dbReference type="EMBL" id="GGF61083.1"/>
    </source>
</evidence>
<dbReference type="Pfam" id="PF13801">
    <property type="entry name" value="Metal_resist"/>
    <property type="match status" value="1"/>
</dbReference>
<evidence type="ECO:0008006" key="5">
    <source>
        <dbReference type="Google" id="ProtNLM"/>
    </source>
</evidence>